<dbReference type="Gene3D" id="3.30.70.580">
    <property type="entry name" value="Pseudouridine synthase I, catalytic domain, N-terminal subdomain"/>
    <property type="match status" value="1"/>
</dbReference>
<dbReference type="GO" id="GO:0160139">
    <property type="term" value="F:23S rRNA pseudouridine(2605) synthase activity"/>
    <property type="evidence" value="ECO:0007669"/>
    <property type="project" value="UniProtKB-EC"/>
</dbReference>
<dbReference type="GO" id="GO:0001522">
    <property type="term" value="P:pseudouridine synthesis"/>
    <property type="evidence" value="ECO:0007669"/>
    <property type="project" value="InterPro"/>
</dbReference>
<dbReference type="CDD" id="cd00165">
    <property type="entry name" value="S4"/>
    <property type="match status" value="1"/>
</dbReference>
<reference evidence="6" key="1">
    <citation type="submission" date="2018-06" db="EMBL/GenBank/DDBJ databases">
        <authorList>
            <person name="Zhirakovskaya E."/>
        </authorList>
    </citation>
    <scope>NUCLEOTIDE SEQUENCE</scope>
</reference>
<dbReference type="InterPro" id="IPR050343">
    <property type="entry name" value="RsuA_PseudoU_synthase"/>
</dbReference>
<dbReference type="GO" id="GO:0003723">
    <property type="term" value="F:RNA binding"/>
    <property type="evidence" value="ECO:0007669"/>
    <property type="project" value="UniProtKB-KW"/>
</dbReference>
<dbReference type="Pfam" id="PF00849">
    <property type="entry name" value="PseudoU_synth_2"/>
    <property type="match status" value="1"/>
</dbReference>
<dbReference type="EC" id="5.4.99.22" evidence="6"/>
<accession>A0A3B0SQ48</accession>
<protein>
    <submittedName>
        <fullName evidence="6">Ribosomal large subunit pseudouridine synthase B</fullName>
        <ecNumber evidence="6">5.4.99.22</ecNumber>
    </submittedName>
</protein>
<dbReference type="EMBL" id="UOEF01000364">
    <property type="protein sequence ID" value="VAW03137.1"/>
    <property type="molecule type" value="Genomic_DNA"/>
</dbReference>
<evidence type="ECO:0000256" key="1">
    <source>
        <dbReference type="ARBA" id="ARBA00008348"/>
    </source>
</evidence>
<evidence type="ECO:0000313" key="6">
    <source>
        <dbReference type="EMBL" id="VAW03137.1"/>
    </source>
</evidence>
<dbReference type="InterPro" id="IPR002942">
    <property type="entry name" value="S4_RNA-bd"/>
</dbReference>
<evidence type="ECO:0000256" key="4">
    <source>
        <dbReference type="SAM" id="MobiDB-lite"/>
    </source>
</evidence>
<dbReference type="Gene3D" id="3.10.290.10">
    <property type="entry name" value="RNA-binding S4 domain"/>
    <property type="match status" value="1"/>
</dbReference>
<dbReference type="SMART" id="SM00363">
    <property type="entry name" value="S4"/>
    <property type="match status" value="1"/>
</dbReference>
<sequence length="271" mass="30790">MNEPKPTKKYSAKPTPGAEQKMPAKTAEAETARDGQRIAKLLARAGVASRREIERMIEAGRIALNGDLVEHPSIKLKNLTGITVDGKPVAEPSPAKLFRFHKPNGYLTAERDFSGKKTIYDLLPEDMERIMPIGRLDLNTEGLLLMTTDGEFKREMELPKNGIERTYRARTFGEITQNQLEELYRGITVEGMHYGPITANLERSTGRNQWIEMTLTEGKNREVRKVLEHFGLKTSRLIRTQYGPFMLGDLQKGEIDAVRRHDLVKFRKSLK</sequence>
<feature type="region of interest" description="Disordered" evidence="4">
    <location>
        <begin position="1"/>
        <end position="32"/>
    </location>
</feature>
<dbReference type="InterPro" id="IPR006145">
    <property type="entry name" value="PsdUridine_synth_RsuA/RluA"/>
</dbReference>
<organism evidence="6">
    <name type="scientific">hydrothermal vent metagenome</name>
    <dbReference type="NCBI Taxonomy" id="652676"/>
    <lineage>
        <taxon>unclassified sequences</taxon>
        <taxon>metagenomes</taxon>
        <taxon>ecological metagenomes</taxon>
    </lineage>
</organism>
<proteinExistence type="inferred from homology"/>
<dbReference type="InterPro" id="IPR020094">
    <property type="entry name" value="TruA/RsuA/RluB/E/F_N"/>
</dbReference>
<gene>
    <name evidence="6" type="ORF">MNBD_ALPHA04-545</name>
</gene>
<evidence type="ECO:0000256" key="3">
    <source>
        <dbReference type="ARBA" id="ARBA00023235"/>
    </source>
</evidence>
<dbReference type="NCBIfam" id="TIGR00093">
    <property type="entry name" value="pseudouridine synthase"/>
    <property type="match status" value="1"/>
</dbReference>
<dbReference type="InterPro" id="IPR036986">
    <property type="entry name" value="S4_RNA-bd_sf"/>
</dbReference>
<evidence type="ECO:0000259" key="5">
    <source>
        <dbReference type="SMART" id="SM00363"/>
    </source>
</evidence>
<comment type="similarity">
    <text evidence="1">Belongs to the pseudouridine synthase RsuA family.</text>
</comment>
<dbReference type="PANTHER" id="PTHR47683">
    <property type="entry name" value="PSEUDOURIDINE SYNTHASE FAMILY PROTEIN-RELATED"/>
    <property type="match status" value="1"/>
</dbReference>
<dbReference type="SUPFAM" id="SSF55174">
    <property type="entry name" value="Alpha-L RNA-binding motif"/>
    <property type="match status" value="1"/>
</dbReference>
<dbReference type="InterPro" id="IPR018496">
    <property type="entry name" value="PsdUridine_synth_RsuA/RluB_CS"/>
</dbReference>
<name>A0A3B0SQ48_9ZZZZ</name>
<dbReference type="InterPro" id="IPR000748">
    <property type="entry name" value="PsdUridine_synth_RsuA/RluB/E/F"/>
</dbReference>
<evidence type="ECO:0000256" key="2">
    <source>
        <dbReference type="ARBA" id="ARBA00022884"/>
    </source>
</evidence>
<dbReference type="InterPro" id="IPR042092">
    <property type="entry name" value="PsdUridine_s_RsuA/RluB/E/F_cat"/>
</dbReference>
<feature type="domain" description="RNA-binding S4" evidence="5">
    <location>
        <begin position="36"/>
        <end position="94"/>
    </location>
</feature>
<dbReference type="GO" id="GO:0006364">
    <property type="term" value="P:rRNA processing"/>
    <property type="evidence" value="ECO:0007669"/>
    <property type="project" value="UniProtKB-ARBA"/>
</dbReference>
<keyword evidence="3 6" id="KW-0413">Isomerase</keyword>
<dbReference type="Pfam" id="PF01479">
    <property type="entry name" value="S4"/>
    <property type="match status" value="1"/>
</dbReference>
<dbReference type="PROSITE" id="PS01149">
    <property type="entry name" value="PSI_RSU"/>
    <property type="match status" value="1"/>
</dbReference>
<keyword evidence="2" id="KW-0694">RNA-binding</keyword>
<dbReference type="PANTHER" id="PTHR47683:SF3">
    <property type="entry name" value="RIBOSOMAL LARGE SUBUNIT PSEUDOURIDINE SYNTHASE B"/>
    <property type="match status" value="1"/>
</dbReference>
<dbReference type="InterPro" id="IPR020103">
    <property type="entry name" value="PsdUridine_synth_cat_dom_sf"/>
</dbReference>
<dbReference type="SUPFAM" id="SSF55120">
    <property type="entry name" value="Pseudouridine synthase"/>
    <property type="match status" value="1"/>
</dbReference>
<dbReference type="Gene3D" id="3.30.70.1560">
    <property type="entry name" value="Alpha-L RNA-binding motif"/>
    <property type="match status" value="1"/>
</dbReference>
<dbReference type="AlphaFoldDB" id="A0A3B0SQ48"/>
<dbReference type="PROSITE" id="PS50889">
    <property type="entry name" value="S4"/>
    <property type="match status" value="1"/>
</dbReference>